<gene>
    <name evidence="1" type="ORF">GCM10010946_23350</name>
</gene>
<dbReference type="Proteomes" id="UP000653343">
    <property type="component" value="Unassembled WGS sequence"/>
</dbReference>
<accession>A0ABQ2XYT5</accession>
<proteinExistence type="predicted"/>
<keyword evidence="2" id="KW-1185">Reference proteome</keyword>
<dbReference type="EMBL" id="BMYU01000005">
    <property type="protein sequence ID" value="GGX44125.1"/>
    <property type="molecule type" value="Genomic_DNA"/>
</dbReference>
<organism evidence="1 2">
    <name type="scientific">Undibacterium squillarum</name>
    <dbReference type="NCBI Taxonomy" id="1131567"/>
    <lineage>
        <taxon>Bacteria</taxon>
        <taxon>Pseudomonadati</taxon>
        <taxon>Pseudomonadota</taxon>
        <taxon>Betaproteobacteria</taxon>
        <taxon>Burkholderiales</taxon>
        <taxon>Oxalobacteraceae</taxon>
        <taxon>Undibacterium</taxon>
    </lineage>
</organism>
<sequence>MYTHPVTNVTPAYLTSLASQADQMLTIHKKNNVFTIETLKISAEKQKLQKTENEVKFEGT</sequence>
<evidence type="ECO:0000313" key="1">
    <source>
        <dbReference type="EMBL" id="GGX44125.1"/>
    </source>
</evidence>
<comment type="caution">
    <text evidence="1">The sequence shown here is derived from an EMBL/GenBank/DDBJ whole genome shotgun (WGS) entry which is preliminary data.</text>
</comment>
<name>A0ABQ2XYT5_9BURK</name>
<evidence type="ECO:0000313" key="2">
    <source>
        <dbReference type="Proteomes" id="UP000653343"/>
    </source>
</evidence>
<reference evidence="2" key="1">
    <citation type="journal article" date="2019" name="Int. J. Syst. Evol. Microbiol.">
        <title>The Global Catalogue of Microorganisms (GCM) 10K type strain sequencing project: providing services to taxonomists for standard genome sequencing and annotation.</title>
        <authorList>
            <consortium name="The Broad Institute Genomics Platform"/>
            <consortium name="The Broad Institute Genome Sequencing Center for Infectious Disease"/>
            <person name="Wu L."/>
            <person name="Ma J."/>
        </authorList>
    </citation>
    <scope>NUCLEOTIDE SEQUENCE [LARGE SCALE GENOMIC DNA]</scope>
    <source>
        <strain evidence="2">KCTC 23917</strain>
    </source>
</reference>
<protein>
    <submittedName>
        <fullName evidence="1">Uncharacterized protein</fullName>
    </submittedName>
</protein>